<evidence type="ECO:0000313" key="1">
    <source>
        <dbReference type="EMBL" id="EXF79710.1"/>
    </source>
</evidence>
<protein>
    <submittedName>
        <fullName evidence="1">Uncharacterized protein</fullName>
    </submittedName>
</protein>
<dbReference type="HOGENOM" id="CLU_1408627_0_0_1"/>
<dbReference type="EMBL" id="JARH01000516">
    <property type="protein sequence ID" value="EXF79710.1"/>
    <property type="molecule type" value="Genomic_DNA"/>
</dbReference>
<evidence type="ECO:0000313" key="2">
    <source>
        <dbReference type="Proteomes" id="UP000020467"/>
    </source>
</evidence>
<dbReference type="AlphaFoldDB" id="A0A010QSS1"/>
<keyword evidence="2" id="KW-1185">Reference proteome</keyword>
<dbReference type="KEGG" id="cfj:CFIO01_13555"/>
<name>A0A010QSS1_9PEZI</name>
<reference evidence="1 2" key="1">
    <citation type="submission" date="2014-02" db="EMBL/GenBank/DDBJ databases">
        <title>The genome sequence of Colletotrichum fioriniae PJ7.</title>
        <authorList>
            <person name="Baroncelli R."/>
            <person name="Thon M.R."/>
        </authorList>
    </citation>
    <scope>NUCLEOTIDE SEQUENCE [LARGE SCALE GENOMIC DNA]</scope>
    <source>
        <strain evidence="1 2">PJ7</strain>
    </source>
</reference>
<sequence length="193" mass="21124">MVPSSKPWDDSGSLKVIIRLFAWAGARARKRARSREQFEFLSSSHELEGIPRLPDACAGDAHTVSRGLPHDRTTPLSHLAVSRECGGCLGSGSRLNRLALSPLSKGKSHKYLPWLVREGRAEPVGRTLGRGNLGRRLDGRATKEGTRTARGRTADGVWFGGTLENWLEILMWARCGWRSLIASAGGQVDLIET</sequence>
<organism evidence="1 2">
    <name type="scientific">Colletotrichum fioriniae PJ7</name>
    <dbReference type="NCBI Taxonomy" id="1445577"/>
    <lineage>
        <taxon>Eukaryota</taxon>
        <taxon>Fungi</taxon>
        <taxon>Dikarya</taxon>
        <taxon>Ascomycota</taxon>
        <taxon>Pezizomycotina</taxon>
        <taxon>Sordariomycetes</taxon>
        <taxon>Hypocreomycetidae</taxon>
        <taxon>Glomerellales</taxon>
        <taxon>Glomerellaceae</taxon>
        <taxon>Colletotrichum</taxon>
        <taxon>Colletotrichum acutatum species complex</taxon>
    </lineage>
</organism>
<comment type="caution">
    <text evidence="1">The sequence shown here is derived from an EMBL/GenBank/DDBJ whole genome shotgun (WGS) entry which is preliminary data.</text>
</comment>
<proteinExistence type="predicted"/>
<dbReference type="Proteomes" id="UP000020467">
    <property type="component" value="Unassembled WGS sequence"/>
</dbReference>
<gene>
    <name evidence="1" type="ORF">CFIO01_13555</name>
</gene>
<accession>A0A010QSS1</accession>